<dbReference type="STRING" id="1114972.FD35_GL000950"/>
<dbReference type="AlphaFoldDB" id="A0A0R1RJ48"/>
<evidence type="ECO:0000313" key="2">
    <source>
        <dbReference type="EMBL" id="KRL53699.1"/>
    </source>
</evidence>
<dbReference type="OrthoDB" id="9784988at2"/>
<dbReference type="PANTHER" id="PTHR10458:SF22">
    <property type="entry name" value="PEPTIDE DEFORMYLASE"/>
    <property type="match status" value="1"/>
</dbReference>
<dbReference type="Gene3D" id="3.90.45.10">
    <property type="entry name" value="Peptide deformylase"/>
    <property type="match status" value="1"/>
</dbReference>
<proteinExistence type="inferred from homology"/>
<dbReference type="PATRIC" id="fig|1114972.6.peg.961"/>
<dbReference type="PRINTS" id="PR01576">
    <property type="entry name" value="PDEFORMYLASE"/>
</dbReference>
<dbReference type="GO" id="GO:0042586">
    <property type="term" value="F:peptide deformylase activity"/>
    <property type="evidence" value="ECO:0007669"/>
    <property type="project" value="InterPro"/>
</dbReference>
<keyword evidence="3" id="KW-1185">Reference proteome</keyword>
<evidence type="ECO:0000256" key="1">
    <source>
        <dbReference type="ARBA" id="ARBA00010759"/>
    </source>
</evidence>
<sequence>MIQPINTDIATLKRPAMPATKTDQQIVTDLLDTLKAHQDNCVGMAANMIGRPKRIIVYQLGPMQIPMINPVITTQSAPYQTTEGCLSLPGQRPTKRYHNITVRYQTSDWQTKTASFTDFTAQIIQHEIDHCDGILI</sequence>
<dbReference type="SUPFAM" id="SSF56420">
    <property type="entry name" value="Peptide deformylase"/>
    <property type="match status" value="1"/>
</dbReference>
<reference evidence="2 3" key="1">
    <citation type="journal article" date="2015" name="Genome Announc.">
        <title>Expanding the biotechnology potential of lactobacilli through comparative genomics of 213 strains and associated genera.</title>
        <authorList>
            <person name="Sun Z."/>
            <person name="Harris H.M."/>
            <person name="McCann A."/>
            <person name="Guo C."/>
            <person name="Argimon S."/>
            <person name="Zhang W."/>
            <person name="Yang X."/>
            <person name="Jeffery I.B."/>
            <person name="Cooney J.C."/>
            <person name="Kagawa T.F."/>
            <person name="Liu W."/>
            <person name="Song Y."/>
            <person name="Salvetti E."/>
            <person name="Wrobel A."/>
            <person name="Rasinkangas P."/>
            <person name="Parkhill J."/>
            <person name="Rea M.C."/>
            <person name="O'Sullivan O."/>
            <person name="Ritari J."/>
            <person name="Douillard F.P."/>
            <person name="Paul Ross R."/>
            <person name="Yang R."/>
            <person name="Briner A.E."/>
            <person name="Felis G.E."/>
            <person name="de Vos W.M."/>
            <person name="Barrangou R."/>
            <person name="Klaenhammer T.R."/>
            <person name="Caufield P.W."/>
            <person name="Cui Y."/>
            <person name="Zhang H."/>
            <person name="O'Toole P.W."/>
        </authorList>
    </citation>
    <scope>NUCLEOTIDE SEQUENCE [LARGE SCALE GENOMIC DNA]</scope>
    <source>
        <strain evidence="2 3">DSM 15814</strain>
    </source>
</reference>
<dbReference type="InterPro" id="IPR023635">
    <property type="entry name" value="Peptide_deformylase"/>
</dbReference>
<comment type="caution">
    <text evidence="2">The sequence shown here is derived from an EMBL/GenBank/DDBJ whole genome shotgun (WGS) entry which is preliminary data.</text>
</comment>
<protein>
    <submittedName>
        <fullName evidence="2">Peptide deformylase</fullName>
    </submittedName>
</protein>
<dbReference type="NCBIfam" id="NF006670">
    <property type="entry name" value="PRK09218.1"/>
    <property type="match status" value="1"/>
</dbReference>
<accession>A0A0R1RJ48</accession>
<dbReference type="EMBL" id="AZFF01000016">
    <property type="protein sequence ID" value="KRL53699.1"/>
    <property type="molecule type" value="Genomic_DNA"/>
</dbReference>
<dbReference type="PIRSF" id="PIRSF004749">
    <property type="entry name" value="Pep_def"/>
    <property type="match status" value="1"/>
</dbReference>
<organism evidence="2 3">
    <name type="scientific">Furfurilactobacillus rossiae DSM 15814</name>
    <dbReference type="NCBI Taxonomy" id="1114972"/>
    <lineage>
        <taxon>Bacteria</taxon>
        <taxon>Bacillati</taxon>
        <taxon>Bacillota</taxon>
        <taxon>Bacilli</taxon>
        <taxon>Lactobacillales</taxon>
        <taxon>Lactobacillaceae</taxon>
        <taxon>Furfurilactobacillus</taxon>
    </lineage>
</organism>
<dbReference type="InterPro" id="IPR036821">
    <property type="entry name" value="Peptide_deformylase_sf"/>
</dbReference>
<dbReference type="PANTHER" id="PTHR10458">
    <property type="entry name" value="PEPTIDE DEFORMYLASE"/>
    <property type="match status" value="1"/>
</dbReference>
<dbReference type="RefSeq" id="WP_017261063.1">
    <property type="nucleotide sequence ID" value="NZ_AUAW01000016.1"/>
</dbReference>
<dbReference type="CDD" id="cd00487">
    <property type="entry name" value="Pep_deformylase"/>
    <property type="match status" value="1"/>
</dbReference>
<dbReference type="Proteomes" id="UP000051999">
    <property type="component" value="Unassembled WGS sequence"/>
</dbReference>
<comment type="similarity">
    <text evidence="1">Belongs to the polypeptide deformylase family.</text>
</comment>
<dbReference type="eggNOG" id="COG0242">
    <property type="taxonomic scope" value="Bacteria"/>
</dbReference>
<evidence type="ECO:0000313" key="3">
    <source>
        <dbReference type="Proteomes" id="UP000051999"/>
    </source>
</evidence>
<dbReference type="Pfam" id="PF01327">
    <property type="entry name" value="Pep_deformylase"/>
    <property type="match status" value="1"/>
</dbReference>
<name>A0A0R1RJ48_9LACO</name>
<gene>
    <name evidence="2" type="ORF">FD35_GL000950</name>
</gene>